<dbReference type="SUPFAM" id="SSF53335">
    <property type="entry name" value="S-adenosyl-L-methionine-dependent methyltransferases"/>
    <property type="match status" value="1"/>
</dbReference>
<keyword evidence="3" id="KW-0949">S-adenosyl-L-methionine</keyword>
<reference evidence="7" key="1">
    <citation type="journal article" date="2019" name="Int. J. Syst. Evol. Microbiol.">
        <title>The Global Catalogue of Microorganisms (GCM) 10K type strain sequencing project: providing services to taxonomists for standard genome sequencing and annotation.</title>
        <authorList>
            <consortium name="The Broad Institute Genomics Platform"/>
            <consortium name="The Broad Institute Genome Sequencing Center for Infectious Disease"/>
            <person name="Wu L."/>
            <person name="Ma J."/>
        </authorList>
    </citation>
    <scope>NUCLEOTIDE SEQUENCE [LARGE SCALE GENOMIC DNA]</scope>
    <source>
        <strain evidence="7">CGMCC 4.7304</strain>
    </source>
</reference>
<dbReference type="InterPro" id="IPR016461">
    <property type="entry name" value="COMT-like"/>
</dbReference>
<protein>
    <submittedName>
        <fullName evidence="6">Methyltransferase</fullName>
    </submittedName>
</protein>
<accession>A0ABW0Z3U6</accession>
<dbReference type="InterPro" id="IPR036390">
    <property type="entry name" value="WH_DNA-bd_sf"/>
</dbReference>
<comment type="caution">
    <text evidence="6">The sequence shown here is derived from an EMBL/GenBank/DDBJ whole genome shotgun (WGS) entry which is preliminary data.</text>
</comment>
<evidence type="ECO:0000313" key="7">
    <source>
        <dbReference type="Proteomes" id="UP001596083"/>
    </source>
</evidence>
<dbReference type="EMBL" id="JBHSPB010000018">
    <property type="protein sequence ID" value="MFC5723485.1"/>
    <property type="molecule type" value="Genomic_DNA"/>
</dbReference>
<dbReference type="GO" id="GO:0008168">
    <property type="term" value="F:methyltransferase activity"/>
    <property type="evidence" value="ECO:0007669"/>
    <property type="project" value="UniProtKB-KW"/>
</dbReference>
<proteinExistence type="predicted"/>
<evidence type="ECO:0000313" key="6">
    <source>
        <dbReference type="EMBL" id="MFC5723485.1"/>
    </source>
</evidence>
<feature type="domain" description="O-methyltransferase C-terminal" evidence="4">
    <location>
        <begin position="109"/>
        <end position="317"/>
    </location>
</feature>
<dbReference type="InterPro" id="IPR001077">
    <property type="entry name" value="COMT_C"/>
</dbReference>
<evidence type="ECO:0000256" key="3">
    <source>
        <dbReference type="ARBA" id="ARBA00022691"/>
    </source>
</evidence>
<evidence type="ECO:0000256" key="2">
    <source>
        <dbReference type="ARBA" id="ARBA00022679"/>
    </source>
</evidence>
<gene>
    <name evidence="6" type="ORF">ACFP1Z_25300</name>
</gene>
<evidence type="ECO:0000259" key="4">
    <source>
        <dbReference type="Pfam" id="PF00891"/>
    </source>
</evidence>
<name>A0ABW0Z3U6_9ACTN</name>
<dbReference type="SUPFAM" id="SSF46785">
    <property type="entry name" value="Winged helix' DNA-binding domain"/>
    <property type="match status" value="1"/>
</dbReference>
<dbReference type="RefSeq" id="WP_390319739.1">
    <property type="nucleotide sequence ID" value="NZ_JBHSPB010000018.1"/>
</dbReference>
<dbReference type="Proteomes" id="UP001596083">
    <property type="component" value="Unassembled WGS sequence"/>
</dbReference>
<organism evidence="6 7">
    <name type="scientific">Streptomyces gamaensis</name>
    <dbReference type="NCBI Taxonomy" id="1763542"/>
    <lineage>
        <taxon>Bacteria</taxon>
        <taxon>Bacillati</taxon>
        <taxon>Actinomycetota</taxon>
        <taxon>Actinomycetes</taxon>
        <taxon>Kitasatosporales</taxon>
        <taxon>Streptomycetaceae</taxon>
        <taxon>Streptomyces</taxon>
    </lineage>
</organism>
<evidence type="ECO:0000256" key="1">
    <source>
        <dbReference type="ARBA" id="ARBA00022603"/>
    </source>
</evidence>
<dbReference type="PROSITE" id="PS51683">
    <property type="entry name" value="SAM_OMT_II"/>
    <property type="match status" value="1"/>
</dbReference>
<dbReference type="Pfam" id="PF00891">
    <property type="entry name" value="Methyltransf_2"/>
    <property type="match status" value="1"/>
</dbReference>
<dbReference type="InterPro" id="IPR029063">
    <property type="entry name" value="SAM-dependent_MTases_sf"/>
</dbReference>
<dbReference type="Gene3D" id="1.10.10.10">
    <property type="entry name" value="Winged helix-like DNA-binding domain superfamily/Winged helix DNA-binding domain"/>
    <property type="match status" value="1"/>
</dbReference>
<dbReference type="InterPro" id="IPR012967">
    <property type="entry name" value="COMT_dimerisation"/>
</dbReference>
<dbReference type="PIRSF" id="PIRSF005739">
    <property type="entry name" value="O-mtase"/>
    <property type="match status" value="1"/>
</dbReference>
<keyword evidence="1 6" id="KW-0489">Methyltransferase</keyword>
<feature type="domain" description="O-methyltransferase dimerisation" evidence="5">
    <location>
        <begin position="12"/>
        <end position="86"/>
    </location>
</feature>
<sequence length="338" mass="36168">MSARPGPGSLLETAMAFQRAKLLLAGLELGLFELLAEGPADEETVRARLGLHPRGTGDFLAALAAAGVLVHDGRGYRNSEEAARTLVRGGQEYLGGFLRVADQVMYPAWGRLAEALRTGAPQAGTYSGTDMFGQLYGDDGKRSAFVGMAEDASRPLVPALLRAFDWGSCTDVLELGGCRGSVLAALVAAYPRLRATVLDLPALRPEFDARMKELGTAGRIGFHGADFFTDPLPEAQTVMIGHCLVDWTDKQRRALIARVFPAVRPGGTFLVWDPMVVPGDESCLRNLVRSLNFQLMTPHGTSYRVDALAAMLRDAGFAEVGHASLGRDVTLVTARKAG</sequence>
<dbReference type="Gene3D" id="3.40.50.150">
    <property type="entry name" value="Vaccinia Virus protein VP39"/>
    <property type="match status" value="1"/>
</dbReference>
<dbReference type="PANTHER" id="PTHR43712:SF2">
    <property type="entry name" value="O-METHYLTRANSFERASE CICE"/>
    <property type="match status" value="1"/>
</dbReference>
<dbReference type="InterPro" id="IPR036388">
    <property type="entry name" value="WH-like_DNA-bd_sf"/>
</dbReference>
<evidence type="ECO:0000259" key="5">
    <source>
        <dbReference type="Pfam" id="PF08100"/>
    </source>
</evidence>
<keyword evidence="2" id="KW-0808">Transferase</keyword>
<dbReference type="Pfam" id="PF08100">
    <property type="entry name" value="Dimerisation"/>
    <property type="match status" value="1"/>
</dbReference>
<keyword evidence="7" id="KW-1185">Reference proteome</keyword>
<dbReference type="GO" id="GO:0032259">
    <property type="term" value="P:methylation"/>
    <property type="evidence" value="ECO:0007669"/>
    <property type="project" value="UniProtKB-KW"/>
</dbReference>
<dbReference type="PANTHER" id="PTHR43712">
    <property type="entry name" value="PUTATIVE (AFU_ORTHOLOGUE AFUA_4G14580)-RELATED"/>
    <property type="match status" value="1"/>
</dbReference>